<comment type="caution">
    <text evidence="1">The sequence shown here is derived from an EMBL/GenBank/DDBJ whole genome shotgun (WGS) entry which is preliminary data.</text>
</comment>
<organism evidence="1 2">
    <name type="scientific">Steinernema carpocapsae</name>
    <name type="common">Entomopathogenic nematode</name>
    <dbReference type="NCBI Taxonomy" id="34508"/>
    <lineage>
        <taxon>Eukaryota</taxon>
        <taxon>Metazoa</taxon>
        <taxon>Ecdysozoa</taxon>
        <taxon>Nematoda</taxon>
        <taxon>Chromadorea</taxon>
        <taxon>Rhabditida</taxon>
        <taxon>Tylenchina</taxon>
        <taxon>Panagrolaimomorpha</taxon>
        <taxon>Strongyloidoidea</taxon>
        <taxon>Steinernematidae</taxon>
        <taxon>Steinernema</taxon>
    </lineage>
</organism>
<dbReference type="AlphaFoldDB" id="A0A4U8UL63"/>
<reference evidence="1 2" key="2">
    <citation type="journal article" date="2019" name="G3 (Bethesda)">
        <title>Hybrid Assembly of the Genome of the Entomopathogenic Nematode Steinernema carpocapsae Identifies the X-Chromosome.</title>
        <authorList>
            <person name="Serra L."/>
            <person name="Macchietto M."/>
            <person name="Macias-Munoz A."/>
            <person name="McGill C.J."/>
            <person name="Rodriguez I.M."/>
            <person name="Rodriguez B."/>
            <person name="Murad R."/>
            <person name="Mortazavi A."/>
        </authorList>
    </citation>
    <scope>NUCLEOTIDE SEQUENCE [LARGE SCALE GENOMIC DNA]</scope>
    <source>
        <strain evidence="1 2">ALL</strain>
    </source>
</reference>
<reference evidence="1 2" key="1">
    <citation type="journal article" date="2015" name="Genome Biol.">
        <title>Comparative genomics of Steinernema reveals deeply conserved gene regulatory networks.</title>
        <authorList>
            <person name="Dillman A.R."/>
            <person name="Macchietto M."/>
            <person name="Porter C.F."/>
            <person name="Rogers A."/>
            <person name="Williams B."/>
            <person name="Antoshechkin I."/>
            <person name="Lee M.M."/>
            <person name="Goodwin Z."/>
            <person name="Lu X."/>
            <person name="Lewis E.E."/>
            <person name="Goodrich-Blair H."/>
            <person name="Stock S.P."/>
            <person name="Adams B.J."/>
            <person name="Sternberg P.W."/>
            <person name="Mortazavi A."/>
        </authorList>
    </citation>
    <scope>NUCLEOTIDE SEQUENCE [LARGE SCALE GENOMIC DNA]</scope>
    <source>
        <strain evidence="1 2">ALL</strain>
    </source>
</reference>
<accession>A0A4U8UL63</accession>
<dbReference type="EMBL" id="AZBU02000001">
    <property type="protein sequence ID" value="TMS33704.1"/>
    <property type="molecule type" value="Genomic_DNA"/>
</dbReference>
<proteinExistence type="predicted"/>
<name>A0A4U8UL63_STECR</name>
<gene>
    <name evidence="1" type="ORF">L596_001415</name>
</gene>
<protein>
    <submittedName>
        <fullName evidence="1">Uncharacterized protein</fullName>
    </submittedName>
</protein>
<sequence length="122" mass="13863">MSETTVQFCTASLHFLHMPTYCETFLLTRSNCCDQPFFAVNPDFYRSPLTPLKANCVFPALLVHLLSYISAPLPSSLAFFLTFLRVIPTPPFPQLFRTPQPFFLQSTVCLDTFERTVISKCA</sequence>
<evidence type="ECO:0000313" key="1">
    <source>
        <dbReference type="EMBL" id="TMS33704.1"/>
    </source>
</evidence>
<evidence type="ECO:0000313" key="2">
    <source>
        <dbReference type="Proteomes" id="UP000298663"/>
    </source>
</evidence>
<dbReference type="Proteomes" id="UP000298663">
    <property type="component" value="Unassembled WGS sequence"/>
</dbReference>
<keyword evidence="2" id="KW-1185">Reference proteome</keyword>